<dbReference type="STRING" id="709032.Sulku_1876"/>
<feature type="transmembrane region" description="Helical" evidence="7">
    <location>
        <begin position="59"/>
        <end position="78"/>
    </location>
</feature>
<reference evidence="8 9" key="1">
    <citation type="journal article" date="2012" name="Stand. Genomic Sci.">
        <title>Complete genome sequence of the sulfur compounds oxidizing chemolithoautotroph Sulfuricurvum kujiense type strain (YK-1(T)).</title>
        <authorList>
            <person name="Han C."/>
            <person name="Kotsyurbenko O."/>
            <person name="Chertkov O."/>
            <person name="Held B."/>
            <person name="Lapidus A."/>
            <person name="Nolan M."/>
            <person name="Lucas S."/>
            <person name="Hammon N."/>
            <person name="Deshpande S."/>
            <person name="Cheng J.F."/>
            <person name="Tapia R."/>
            <person name="Goodwin L.A."/>
            <person name="Pitluck S."/>
            <person name="Liolios K."/>
            <person name="Pagani I."/>
            <person name="Ivanova N."/>
            <person name="Mavromatis K."/>
            <person name="Mikhailova N."/>
            <person name="Pati A."/>
            <person name="Chen A."/>
            <person name="Palaniappan K."/>
            <person name="Land M."/>
            <person name="Hauser L."/>
            <person name="Chang Y.J."/>
            <person name="Jeffries C.D."/>
            <person name="Brambilla E.M."/>
            <person name="Rohde M."/>
            <person name="Spring S."/>
            <person name="Sikorski J."/>
            <person name="Goker M."/>
            <person name="Woyke T."/>
            <person name="Bristow J."/>
            <person name="Eisen J.A."/>
            <person name="Markowitz V."/>
            <person name="Hugenholtz P."/>
            <person name="Kyrpides N.C."/>
            <person name="Klenk H.P."/>
            <person name="Detter J.C."/>
        </authorList>
    </citation>
    <scope>NUCLEOTIDE SEQUENCE [LARGE SCALE GENOMIC DNA]</scope>
    <source>
        <strain evidence="9">ATCC BAA-921 / DSM 16994 / JCM 11577 / YK-1</strain>
    </source>
</reference>
<dbReference type="GO" id="GO:0055085">
    <property type="term" value="P:transmembrane transport"/>
    <property type="evidence" value="ECO:0007669"/>
    <property type="project" value="InterPro"/>
</dbReference>
<dbReference type="EMBL" id="CP002355">
    <property type="protein sequence ID" value="ADR34536.1"/>
    <property type="molecule type" value="Genomic_DNA"/>
</dbReference>
<feature type="transmembrane region" description="Helical" evidence="7">
    <location>
        <begin position="30"/>
        <end position="53"/>
    </location>
</feature>
<feature type="transmembrane region" description="Helical" evidence="7">
    <location>
        <begin position="197"/>
        <end position="218"/>
    </location>
</feature>
<feature type="transmembrane region" description="Helical" evidence="7">
    <location>
        <begin position="85"/>
        <end position="106"/>
    </location>
</feature>
<dbReference type="PANTHER" id="PTHR30477:SF19">
    <property type="entry name" value="METAL ABC TRANSPORTER PERMEASE"/>
    <property type="match status" value="1"/>
</dbReference>
<evidence type="ECO:0000256" key="4">
    <source>
        <dbReference type="ARBA" id="ARBA00022989"/>
    </source>
</evidence>
<sequence>MIDLFWIPITLIIALVAIHAWFGKGILERGIIFTDLSIAQMAALGSAVSLGYAHGEYQTLLTLSFALGTGLLIAWATTRRLQLEAFIGLIYVLGASGILMVLSHSAEGMEHFKSLLANDILFTTETQLYQSLLLYGAIALVIRFLYPYTDGFAREVLFFTFLALTVTSSVQLAGVLVVFVLLIAPVLAASIQQRFDSYPFALFFGWSFSIFSLFLAFYTDLPTGYTIVFTGALATLVAIITLSPKKDLNLL</sequence>
<dbReference type="Pfam" id="PF00950">
    <property type="entry name" value="ABC-3"/>
    <property type="match status" value="1"/>
</dbReference>
<dbReference type="GO" id="GO:0010043">
    <property type="term" value="P:response to zinc ion"/>
    <property type="evidence" value="ECO:0007669"/>
    <property type="project" value="TreeGrafter"/>
</dbReference>
<evidence type="ECO:0000256" key="1">
    <source>
        <dbReference type="ARBA" id="ARBA00004141"/>
    </source>
</evidence>
<dbReference type="eggNOG" id="COG1108">
    <property type="taxonomic scope" value="Bacteria"/>
</dbReference>
<evidence type="ECO:0000256" key="7">
    <source>
        <dbReference type="SAM" id="Phobius"/>
    </source>
</evidence>
<feature type="transmembrane region" description="Helical" evidence="7">
    <location>
        <begin position="225"/>
        <end position="243"/>
    </location>
</feature>
<dbReference type="Proteomes" id="UP000008721">
    <property type="component" value="Chromosome"/>
</dbReference>
<dbReference type="PANTHER" id="PTHR30477">
    <property type="entry name" value="ABC-TRANSPORTER METAL-BINDING PROTEIN"/>
    <property type="match status" value="1"/>
</dbReference>
<evidence type="ECO:0000256" key="5">
    <source>
        <dbReference type="ARBA" id="ARBA00023136"/>
    </source>
</evidence>
<comment type="similarity">
    <text evidence="2 6">Belongs to the ABC-3 integral membrane protein family.</text>
</comment>
<keyword evidence="5 7" id="KW-0472">Membrane</keyword>
<name>E4U1R3_SULKY</name>
<evidence type="ECO:0000256" key="3">
    <source>
        <dbReference type="ARBA" id="ARBA00022692"/>
    </source>
</evidence>
<evidence type="ECO:0000256" key="6">
    <source>
        <dbReference type="RuleBase" id="RU003943"/>
    </source>
</evidence>
<feature type="transmembrane region" description="Helical" evidence="7">
    <location>
        <begin position="6"/>
        <end position="23"/>
    </location>
</feature>
<dbReference type="InterPro" id="IPR037294">
    <property type="entry name" value="ABC_BtuC-like"/>
</dbReference>
<dbReference type="InterPro" id="IPR001626">
    <property type="entry name" value="ABC_TroCD"/>
</dbReference>
<dbReference type="AlphaFoldDB" id="E4U1R3"/>
<keyword evidence="3 6" id="KW-0812">Transmembrane</keyword>
<protein>
    <submittedName>
        <fullName evidence="8">ABC-3 protein</fullName>
    </submittedName>
</protein>
<dbReference type="KEGG" id="sku:Sulku_1876"/>
<gene>
    <name evidence="8" type="ordered locus">Sulku_1876</name>
</gene>
<evidence type="ECO:0000313" key="9">
    <source>
        <dbReference type="Proteomes" id="UP000008721"/>
    </source>
</evidence>
<feature type="transmembrane region" description="Helical" evidence="7">
    <location>
        <begin position="158"/>
        <end position="191"/>
    </location>
</feature>
<keyword evidence="6" id="KW-0813">Transport</keyword>
<dbReference type="SUPFAM" id="SSF81345">
    <property type="entry name" value="ABC transporter involved in vitamin B12 uptake, BtuC"/>
    <property type="match status" value="1"/>
</dbReference>
<dbReference type="OrthoDB" id="14209at2"/>
<keyword evidence="4 7" id="KW-1133">Transmembrane helix</keyword>
<proteinExistence type="inferred from homology"/>
<dbReference type="GO" id="GO:0043190">
    <property type="term" value="C:ATP-binding cassette (ABC) transporter complex"/>
    <property type="evidence" value="ECO:0007669"/>
    <property type="project" value="InterPro"/>
</dbReference>
<organism evidence="8 9">
    <name type="scientific">Sulfuricurvum kujiense (strain ATCC BAA-921 / DSM 16994 / JCM 11577 / YK-1)</name>
    <dbReference type="NCBI Taxonomy" id="709032"/>
    <lineage>
        <taxon>Bacteria</taxon>
        <taxon>Pseudomonadati</taxon>
        <taxon>Campylobacterota</taxon>
        <taxon>Epsilonproteobacteria</taxon>
        <taxon>Campylobacterales</taxon>
        <taxon>Sulfurimonadaceae</taxon>
        <taxon>Sulfuricurvum</taxon>
    </lineage>
</organism>
<evidence type="ECO:0000256" key="2">
    <source>
        <dbReference type="ARBA" id="ARBA00008034"/>
    </source>
</evidence>
<feature type="transmembrane region" description="Helical" evidence="7">
    <location>
        <begin position="126"/>
        <end position="146"/>
    </location>
</feature>
<evidence type="ECO:0000313" key="8">
    <source>
        <dbReference type="EMBL" id="ADR34536.1"/>
    </source>
</evidence>
<comment type="subcellular location">
    <subcellularLocation>
        <location evidence="6">Cell membrane</location>
        <topology evidence="6">Multi-pass membrane protein</topology>
    </subcellularLocation>
    <subcellularLocation>
        <location evidence="1">Membrane</location>
        <topology evidence="1">Multi-pass membrane protein</topology>
    </subcellularLocation>
</comment>
<dbReference type="HOGENOM" id="CLU_096130_0_0_7"/>
<accession>E4U1R3</accession>
<dbReference type="RefSeq" id="WP_013460733.1">
    <property type="nucleotide sequence ID" value="NC_014762.1"/>
</dbReference>
<keyword evidence="9" id="KW-1185">Reference proteome</keyword>